<protein>
    <submittedName>
        <fullName evidence="5">Uncharacterized protein</fullName>
    </submittedName>
</protein>
<gene>
    <name evidence="5" type="ORF">QR680_015331</name>
</gene>
<dbReference type="PANTHER" id="PTHR19307:SF14">
    <property type="entry name" value="TUMOR PROTEIN D52"/>
    <property type="match status" value="1"/>
</dbReference>
<feature type="region of interest" description="Disordered" evidence="4">
    <location>
        <begin position="328"/>
        <end position="349"/>
    </location>
</feature>
<dbReference type="PANTHER" id="PTHR19307">
    <property type="entry name" value="TUMOR PROTEIN D52"/>
    <property type="match status" value="1"/>
</dbReference>
<evidence type="ECO:0000256" key="3">
    <source>
        <dbReference type="SAM" id="Coils"/>
    </source>
</evidence>
<organism evidence="5 6">
    <name type="scientific">Steinernema hermaphroditum</name>
    <dbReference type="NCBI Taxonomy" id="289476"/>
    <lineage>
        <taxon>Eukaryota</taxon>
        <taxon>Metazoa</taxon>
        <taxon>Ecdysozoa</taxon>
        <taxon>Nematoda</taxon>
        <taxon>Chromadorea</taxon>
        <taxon>Rhabditida</taxon>
        <taxon>Tylenchina</taxon>
        <taxon>Panagrolaimomorpha</taxon>
        <taxon>Strongyloidoidea</taxon>
        <taxon>Steinernematidae</taxon>
        <taxon>Steinernema</taxon>
    </lineage>
</organism>
<comment type="caution">
    <text evidence="5">The sequence shown here is derived from an EMBL/GenBank/DDBJ whole genome shotgun (WGS) entry which is preliminary data.</text>
</comment>
<evidence type="ECO:0000256" key="2">
    <source>
        <dbReference type="ARBA" id="ARBA00023054"/>
    </source>
</evidence>
<evidence type="ECO:0000256" key="4">
    <source>
        <dbReference type="SAM" id="MobiDB-lite"/>
    </source>
</evidence>
<keyword evidence="2 3" id="KW-0175">Coiled coil</keyword>
<feature type="region of interest" description="Disordered" evidence="4">
    <location>
        <begin position="584"/>
        <end position="614"/>
    </location>
</feature>
<dbReference type="GO" id="GO:0005737">
    <property type="term" value="C:cytoplasm"/>
    <property type="evidence" value="ECO:0007669"/>
    <property type="project" value="TreeGrafter"/>
</dbReference>
<evidence type="ECO:0000313" key="5">
    <source>
        <dbReference type="EMBL" id="KAK0400582.1"/>
    </source>
</evidence>
<evidence type="ECO:0000313" key="6">
    <source>
        <dbReference type="Proteomes" id="UP001175271"/>
    </source>
</evidence>
<feature type="compositionally biased region" description="Polar residues" evidence="4">
    <location>
        <begin position="593"/>
        <end position="614"/>
    </location>
</feature>
<keyword evidence="6" id="KW-1185">Reference proteome</keyword>
<accession>A0AA39H7B7</accession>
<dbReference type="Proteomes" id="UP001175271">
    <property type="component" value="Unassembled WGS sequence"/>
</dbReference>
<feature type="compositionally biased region" description="Low complexity" evidence="4">
    <location>
        <begin position="331"/>
        <end position="348"/>
    </location>
</feature>
<proteinExistence type="inferred from homology"/>
<dbReference type="Pfam" id="PF04201">
    <property type="entry name" value="TPD52"/>
    <property type="match status" value="1"/>
</dbReference>
<dbReference type="InterPro" id="IPR007327">
    <property type="entry name" value="TPD52"/>
</dbReference>
<feature type="coiled-coil region" evidence="3">
    <location>
        <begin position="464"/>
        <end position="491"/>
    </location>
</feature>
<reference evidence="5" key="1">
    <citation type="submission" date="2023-06" db="EMBL/GenBank/DDBJ databases">
        <title>Genomic analysis of the entomopathogenic nematode Steinernema hermaphroditum.</title>
        <authorList>
            <person name="Schwarz E.M."/>
            <person name="Heppert J.K."/>
            <person name="Baniya A."/>
            <person name="Schwartz H.T."/>
            <person name="Tan C.-H."/>
            <person name="Antoshechkin I."/>
            <person name="Sternberg P.W."/>
            <person name="Goodrich-Blair H."/>
            <person name="Dillman A.R."/>
        </authorList>
    </citation>
    <scope>NUCLEOTIDE SEQUENCE</scope>
    <source>
        <strain evidence="5">PS9179</strain>
        <tissue evidence="5">Whole animal</tissue>
    </source>
</reference>
<comment type="similarity">
    <text evidence="1">Belongs to the TPD52 family.</text>
</comment>
<evidence type="ECO:0000256" key="1">
    <source>
        <dbReference type="ARBA" id="ARBA00005702"/>
    </source>
</evidence>
<name>A0AA39H7B7_9BILA</name>
<dbReference type="EMBL" id="JAUCMV010000004">
    <property type="protein sequence ID" value="KAK0400582.1"/>
    <property type="molecule type" value="Genomic_DNA"/>
</dbReference>
<sequence length="614" mass="68654">MTEILESVPAVVLRMEASSGTFLCWAMEKHELMRVNLVENTDILPGAWITVKINERGEVVSYSEAVLELYETKLFEGRAITIKCSARTAPTEYAVEHKKRGYAFNPKIGWAICSLETRDTLRRLRDTPIAALYCCVLEKDFFLRVHDNYRTVWMVFEVSTEINATDADLKARMPWQKEEVNIPVEPSTENTSILMAPYVVVDAMREEERRESPSENRHYFGRCVKLAPPEQHSANLIDLCDEPPKQESANLINLYDEPPKQESANLINLYDEPPKKESANLIQLYDEPCKQESANLIDFSDPPSQEDSYAPCDGEAAVHTWDVEESAVPASSHSSYNEASSSQSLTSSEEWDFGSSSQVAVPPPLFWDKSSSSSECNDYDTASACSKNRRSAEGVMDDRTLLGAVRNIWANPELRRVNSDAYDELADILDKYWYLMLSQAATVIERKMATPGVEVSEDFKTDDLPQTEEEKEALREELKKTEDEIQTLRQVLVARQKHAQELKRKLGLNPLSEFAQEVNQGLETVKKTQAYQKTSEVVSGTAETVTNKLSDIRNSSIFKSFENKLGSAYNSAKMAASTSIDHLAGAARGNGNGDSTSASNATSPKTEQPSSPLS</sequence>
<dbReference type="AlphaFoldDB" id="A0AA39H7B7"/>